<dbReference type="Proteomes" id="UP001498476">
    <property type="component" value="Unassembled WGS sequence"/>
</dbReference>
<protein>
    <submittedName>
        <fullName evidence="1">Uncharacterized protein</fullName>
    </submittedName>
</protein>
<proteinExistence type="predicted"/>
<comment type="caution">
    <text evidence="1">The sequence shown here is derived from an EMBL/GenBank/DDBJ whole genome shotgun (WGS) entry which is preliminary data.</text>
</comment>
<evidence type="ECO:0000313" key="1">
    <source>
        <dbReference type="EMBL" id="KAK7417719.1"/>
    </source>
</evidence>
<sequence>MLATPDLCISVAPAVQTEIEARNYPVPDQPSFPTPSAFAQDSTWNILPTPYQDVFPSDFIGTQVDLNLSTFPGNDHLQNQEIIGHPGIQGPHTAWEPNEMRIDSRAPSGSFASDVLDNTQPEDLAFEPNGDMEYDHTCPQGTVRPSDLDLLGRSCIDPTSASFNDFLFPMIQDRRLPRDGRNMEVIPSPPVSLASVSAWKAKE</sequence>
<reference evidence="1 2" key="1">
    <citation type="journal article" date="2025" name="Microbiol. Resour. Announc.">
        <title>Draft genome sequences for Neonectria magnoliae and Neonectria punicea, canker pathogens of Liriodendron tulipifera and Acer saccharum in West Virginia.</title>
        <authorList>
            <person name="Petronek H.M."/>
            <person name="Kasson M.T."/>
            <person name="Metheny A.M."/>
            <person name="Stauder C.M."/>
            <person name="Lovett B."/>
            <person name="Lynch S.C."/>
            <person name="Garnas J.R."/>
            <person name="Kasson L.R."/>
            <person name="Stajich J.E."/>
        </authorList>
    </citation>
    <scope>NUCLEOTIDE SEQUENCE [LARGE SCALE GENOMIC DNA]</scope>
    <source>
        <strain evidence="1 2">NRRL 64653</strain>
    </source>
</reference>
<gene>
    <name evidence="1" type="ORF">QQX98_004375</name>
</gene>
<keyword evidence="2" id="KW-1185">Reference proteome</keyword>
<name>A0ABR1H9J1_9HYPO</name>
<dbReference type="EMBL" id="JAZAVJ010000054">
    <property type="protein sequence ID" value="KAK7417719.1"/>
    <property type="molecule type" value="Genomic_DNA"/>
</dbReference>
<organism evidence="1 2">
    <name type="scientific">Neonectria punicea</name>
    <dbReference type="NCBI Taxonomy" id="979145"/>
    <lineage>
        <taxon>Eukaryota</taxon>
        <taxon>Fungi</taxon>
        <taxon>Dikarya</taxon>
        <taxon>Ascomycota</taxon>
        <taxon>Pezizomycotina</taxon>
        <taxon>Sordariomycetes</taxon>
        <taxon>Hypocreomycetidae</taxon>
        <taxon>Hypocreales</taxon>
        <taxon>Nectriaceae</taxon>
        <taxon>Neonectria</taxon>
    </lineage>
</organism>
<accession>A0ABR1H9J1</accession>
<evidence type="ECO:0000313" key="2">
    <source>
        <dbReference type="Proteomes" id="UP001498476"/>
    </source>
</evidence>